<proteinExistence type="predicted"/>
<organism evidence="2 3">
    <name type="scientific">Allacma fusca</name>
    <dbReference type="NCBI Taxonomy" id="39272"/>
    <lineage>
        <taxon>Eukaryota</taxon>
        <taxon>Metazoa</taxon>
        <taxon>Ecdysozoa</taxon>
        <taxon>Arthropoda</taxon>
        <taxon>Hexapoda</taxon>
        <taxon>Collembola</taxon>
        <taxon>Symphypleona</taxon>
        <taxon>Sminthuridae</taxon>
        <taxon>Allacma</taxon>
    </lineage>
</organism>
<dbReference type="AlphaFoldDB" id="A0A8J2PAM4"/>
<gene>
    <name evidence="2" type="ORF">AFUS01_LOCUS31565</name>
</gene>
<feature type="non-terminal residue" evidence="2">
    <location>
        <position position="193"/>
    </location>
</feature>
<keyword evidence="3" id="KW-1185">Reference proteome</keyword>
<feature type="compositionally biased region" description="Basic and acidic residues" evidence="1">
    <location>
        <begin position="1"/>
        <end position="12"/>
    </location>
</feature>
<protein>
    <submittedName>
        <fullName evidence="2">Uncharacterized protein</fullName>
    </submittedName>
</protein>
<name>A0A8J2PAM4_9HEXA</name>
<evidence type="ECO:0000313" key="2">
    <source>
        <dbReference type="EMBL" id="CAG7821216.1"/>
    </source>
</evidence>
<sequence>SQKKEKGEERPEYASNPREFTKSGCPIPFWQLEMKKGPEYLVRLHRHYGKRCRHERVPVYKPDLDVVSINTVDSNNSFENFEGIYHDALKRLIPLEKIFLFHRVEITKGTKYQICCPPGTGVGFVVPHFRIPFQKTKTSIHDENQTQLIQFEKLPQKFFCDKSQDCIFEYQSVRGQGPLATIMAAWFIIYKLH</sequence>
<comment type="caution">
    <text evidence="2">The sequence shown here is derived from an EMBL/GenBank/DDBJ whole genome shotgun (WGS) entry which is preliminary data.</text>
</comment>
<feature type="non-terminal residue" evidence="2">
    <location>
        <position position="1"/>
    </location>
</feature>
<reference evidence="2" key="1">
    <citation type="submission" date="2021-06" db="EMBL/GenBank/DDBJ databases">
        <authorList>
            <person name="Hodson N. C."/>
            <person name="Mongue J. A."/>
            <person name="Jaron S. K."/>
        </authorList>
    </citation>
    <scope>NUCLEOTIDE SEQUENCE</scope>
</reference>
<dbReference type="Proteomes" id="UP000708208">
    <property type="component" value="Unassembled WGS sequence"/>
</dbReference>
<dbReference type="EMBL" id="CAJVCH010503639">
    <property type="protein sequence ID" value="CAG7821216.1"/>
    <property type="molecule type" value="Genomic_DNA"/>
</dbReference>
<evidence type="ECO:0000313" key="3">
    <source>
        <dbReference type="Proteomes" id="UP000708208"/>
    </source>
</evidence>
<accession>A0A8J2PAM4</accession>
<feature type="region of interest" description="Disordered" evidence="1">
    <location>
        <begin position="1"/>
        <end position="20"/>
    </location>
</feature>
<evidence type="ECO:0000256" key="1">
    <source>
        <dbReference type="SAM" id="MobiDB-lite"/>
    </source>
</evidence>